<dbReference type="Proteomes" id="UP000827092">
    <property type="component" value="Unassembled WGS sequence"/>
</dbReference>
<sequence length="109" mass="12823">MQNYNSNILEWFFLSLHRILIPSNPHSFEDQTSQMARWPARGSTKGGRSEVQMWPARAPFSSFWSQSAPSRRNYQHDFCGKTLRWAAAMKFFLRNWISLLQIPNQTSEN</sequence>
<dbReference type="AlphaFoldDB" id="A0AAV6ULC9"/>
<proteinExistence type="predicted"/>
<comment type="caution">
    <text evidence="1">The sequence shown here is derived from an EMBL/GenBank/DDBJ whole genome shotgun (WGS) entry which is preliminary data.</text>
</comment>
<accession>A0AAV6ULC9</accession>
<reference evidence="1 2" key="1">
    <citation type="journal article" date="2022" name="Nat. Ecol. Evol.">
        <title>A masculinizing supergene underlies an exaggerated male reproductive morph in a spider.</title>
        <authorList>
            <person name="Hendrickx F."/>
            <person name="De Corte Z."/>
            <person name="Sonet G."/>
            <person name="Van Belleghem S.M."/>
            <person name="Kostlbacher S."/>
            <person name="Vangestel C."/>
        </authorList>
    </citation>
    <scope>NUCLEOTIDE SEQUENCE [LARGE SCALE GENOMIC DNA]</scope>
    <source>
        <strain evidence="1">W744_W776</strain>
    </source>
</reference>
<evidence type="ECO:0000313" key="2">
    <source>
        <dbReference type="Proteomes" id="UP000827092"/>
    </source>
</evidence>
<name>A0AAV6ULC9_9ARAC</name>
<dbReference type="EMBL" id="JAFNEN010000351">
    <property type="protein sequence ID" value="KAG8184979.1"/>
    <property type="molecule type" value="Genomic_DNA"/>
</dbReference>
<protein>
    <submittedName>
        <fullName evidence="1">Uncharacterized protein</fullName>
    </submittedName>
</protein>
<gene>
    <name evidence="1" type="ORF">JTE90_013849</name>
</gene>
<evidence type="ECO:0000313" key="1">
    <source>
        <dbReference type="EMBL" id="KAG8184979.1"/>
    </source>
</evidence>
<organism evidence="1 2">
    <name type="scientific">Oedothorax gibbosus</name>
    <dbReference type="NCBI Taxonomy" id="931172"/>
    <lineage>
        <taxon>Eukaryota</taxon>
        <taxon>Metazoa</taxon>
        <taxon>Ecdysozoa</taxon>
        <taxon>Arthropoda</taxon>
        <taxon>Chelicerata</taxon>
        <taxon>Arachnida</taxon>
        <taxon>Araneae</taxon>
        <taxon>Araneomorphae</taxon>
        <taxon>Entelegynae</taxon>
        <taxon>Araneoidea</taxon>
        <taxon>Linyphiidae</taxon>
        <taxon>Erigoninae</taxon>
        <taxon>Oedothorax</taxon>
    </lineage>
</organism>
<keyword evidence="2" id="KW-1185">Reference proteome</keyword>